<dbReference type="InterPro" id="IPR042036">
    <property type="entry name" value="RRP8_N"/>
</dbReference>
<dbReference type="InterPro" id="IPR007823">
    <property type="entry name" value="RRP8"/>
</dbReference>
<feature type="region of interest" description="Disordered" evidence="10">
    <location>
        <begin position="1"/>
        <end position="29"/>
    </location>
</feature>
<comment type="subcellular location">
    <subcellularLocation>
        <location evidence="1 9">Nucleus</location>
        <location evidence="1 9">Nucleolus</location>
    </subcellularLocation>
</comment>
<evidence type="ECO:0000256" key="10">
    <source>
        <dbReference type="SAM" id="MobiDB-lite"/>
    </source>
</evidence>
<keyword evidence="4 9" id="KW-0698">rRNA processing</keyword>
<feature type="non-terminal residue" evidence="11">
    <location>
        <position position="287"/>
    </location>
</feature>
<dbReference type="EC" id="2.1.1.-" evidence="9"/>
<dbReference type="GO" id="GO:0000183">
    <property type="term" value="P:rDNA heterochromatin formation"/>
    <property type="evidence" value="ECO:0007669"/>
    <property type="project" value="TreeGrafter"/>
</dbReference>
<dbReference type="Gene3D" id="3.40.50.150">
    <property type="entry name" value="Vaccinia Virus protein VP39"/>
    <property type="match status" value="1"/>
</dbReference>
<gene>
    <name evidence="11" type="ORF">MNOR_LOCUS8822</name>
</gene>
<dbReference type="SUPFAM" id="SSF53335">
    <property type="entry name" value="S-adenosyl-L-methionine-dependent methyltransferases"/>
    <property type="match status" value="1"/>
</dbReference>
<evidence type="ECO:0000256" key="8">
    <source>
        <dbReference type="ARBA" id="ARBA00023242"/>
    </source>
</evidence>
<comment type="function">
    <text evidence="9">Probable methyltransferase required to silence rDNA.</text>
</comment>
<keyword evidence="7 9" id="KW-0949">S-adenosyl-L-methionine</keyword>
<evidence type="ECO:0000256" key="9">
    <source>
        <dbReference type="RuleBase" id="RU365074"/>
    </source>
</evidence>
<dbReference type="GO" id="GO:0032259">
    <property type="term" value="P:methylation"/>
    <property type="evidence" value="ECO:0007669"/>
    <property type="project" value="UniProtKB-KW"/>
</dbReference>
<keyword evidence="12" id="KW-1185">Reference proteome</keyword>
<evidence type="ECO:0000256" key="6">
    <source>
        <dbReference type="ARBA" id="ARBA00022679"/>
    </source>
</evidence>
<organism evidence="11 12">
    <name type="scientific">Meganyctiphanes norvegica</name>
    <name type="common">Northern krill</name>
    <name type="synonym">Thysanopoda norvegica</name>
    <dbReference type="NCBI Taxonomy" id="48144"/>
    <lineage>
        <taxon>Eukaryota</taxon>
        <taxon>Metazoa</taxon>
        <taxon>Ecdysozoa</taxon>
        <taxon>Arthropoda</taxon>
        <taxon>Crustacea</taxon>
        <taxon>Multicrustacea</taxon>
        <taxon>Malacostraca</taxon>
        <taxon>Eumalacostraca</taxon>
        <taxon>Eucarida</taxon>
        <taxon>Euphausiacea</taxon>
        <taxon>Euphausiidae</taxon>
        <taxon>Meganyctiphanes</taxon>
    </lineage>
</organism>
<keyword evidence="6 9" id="KW-0808">Transferase</keyword>
<dbReference type="Proteomes" id="UP001497623">
    <property type="component" value="Unassembled WGS sequence"/>
</dbReference>
<dbReference type="GO" id="GO:0005677">
    <property type="term" value="C:chromatin silencing complex"/>
    <property type="evidence" value="ECO:0007669"/>
    <property type="project" value="TreeGrafter"/>
</dbReference>
<dbReference type="PANTHER" id="PTHR12787:SF0">
    <property type="entry name" value="RIBOSOMAL RNA-PROCESSING PROTEIN 8"/>
    <property type="match status" value="1"/>
</dbReference>
<keyword evidence="8 9" id="KW-0539">Nucleus</keyword>
<proteinExistence type="inferred from homology"/>
<evidence type="ECO:0000256" key="3">
    <source>
        <dbReference type="ARBA" id="ARBA00020203"/>
    </source>
</evidence>
<dbReference type="FunFam" id="3.40.50.150:FF:000068">
    <property type="entry name" value="Ribosomal RNA-processing protein 8"/>
    <property type="match status" value="1"/>
</dbReference>
<keyword evidence="5 9" id="KW-0489">Methyltransferase</keyword>
<dbReference type="GO" id="GO:0046015">
    <property type="term" value="P:regulation of transcription by glucose"/>
    <property type="evidence" value="ECO:0007669"/>
    <property type="project" value="TreeGrafter"/>
</dbReference>
<dbReference type="AlphaFoldDB" id="A0AAV2Q6N5"/>
<evidence type="ECO:0000256" key="7">
    <source>
        <dbReference type="ARBA" id="ARBA00022691"/>
    </source>
</evidence>
<dbReference type="PANTHER" id="PTHR12787">
    <property type="entry name" value="RIBOSOMAL RNA-PROCESSING PROTEIN 8"/>
    <property type="match status" value="1"/>
</dbReference>
<accession>A0AAV2Q6N5</accession>
<dbReference type="Gene3D" id="1.10.10.2150">
    <property type="entry name" value="Ribosomal RNA-processing protein 8, N-terminal domain"/>
    <property type="match status" value="1"/>
</dbReference>
<dbReference type="GO" id="GO:0042149">
    <property type="term" value="P:cellular response to glucose starvation"/>
    <property type="evidence" value="ECO:0007669"/>
    <property type="project" value="TreeGrafter"/>
</dbReference>
<evidence type="ECO:0000256" key="4">
    <source>
        <dbReference type="ARBA" id="ARBA00022552"/>
    </source>
</evidence>
<reference evidence="11 12" key="1">
    <citation type="submission" date="2024-05" db="EMBL/GenBank/DDBJ databases">
        <authorList>
            <person name="Wallberg A."/>
        </authorList>
    </citation>
    <scope>NUCLEOTIDE SEQUENCE [LARGE SCALE GENOMIC DNA]</scope>
</reference>
<evidence type="ECO:0000256" key="5">
    <source>
        <dbReference type="ARBA" id="ARBA00022603"/>
    </source>
</evidence>
<dbReference type="Pfam" id="PF05148">
    <property type="entry name" value="Methyltransf_8"/>
    <property type="match status" value="1"/>
</dbReference>
<dbReference type="GO" id="GO:0005730">
    <property type="term" value="C:nucleolus"/>
    <property type="evidence" value="ECO:0007669"/>
    <property type="project" value="UniProtKB-SubCell"/>
</dbReference>
<comment type="similarity">
    <text evidence="2 9">Belongs to the methyltransferase superfamily. RRP8 family.</text>
</comment>
<dbReference type="GO" id="GO:0033553">
    <property type="term" value="C:rDNA heterochromatin"/>
    <property type="evidence" value="ECO:0007669"/>
    <property type="project" value="TreeGrafter"/>
</dbReference>
<sequence length="287" mass="32602">MDDSESEEEAKDEIDSDDESNNDTKITSLVVKNKDNKKKKFDTEKLSALLQESEPLKISPKKLTPAEALRQKMSLQLNSARFRNMKDNLYKSYETTLIKITFGEVECFSVYHEGYKSQVTKWPINPLDLIIKWLNTKPAELVVADFGCGEAKLCQSVPQKKVFSLDLQSACEGVIVCDMAHTPLKTASVDIAVFCLSLMGTNIKDYVCEANRVLKQEGTLKIAEVESRFTGDINTFTKVLEKYGFKCIAKDTSHTFFFIFEFKKTWVPKKSLSLPDISLKPCVYKKR</sequence>
<evidence type="ECO:0000256" key="1">
    <source>
        <dbReference type="ARBA" id="ARBA00004604"/>
    </source>
</evidence>
<dbReference type="InterPro" id="IPR029063">
    <property type="entry name" value="SAM-dependent_MTases_sf"/>
</dbReference>
<protein>
    <recommendedName>
        <fullName evidence="3 9">Ribosomal RNA-processing protein 8</fullName>
        <ecNumber evidence="9">2.1.1.-</ecNumber>
    </recommendedName>
</protein>
<feature type="compositionally biased region" description="Acidic residues" evidence="10">
    <location>
        <begin position="1"/>
        <end position="21"/>
    </location>
</feature>
<dbReference type="EMBL" id="CAXKWB010004167">
    <property type="protein sequence ID" value="CAL4072402.1"/>
    <property type="molecule type" value="Genomic_DNA"/>
</dbReference>
<dbReference type="GO" id="GO:0008168">
    <property type="term" value="F:methyltransferase activity"/>
    <property type="evidence" value="ECO:0007669"/>
    <property type="project" value="UniProtKB-KW"/>
</dbReference>
<comment type="caution">
    <text evidence="11">The sequence shown here is derived from an EMBL/GenBank/DDBJ whole genome shotgun (WGS) entry which is preliminary data.</text>
</comment>
<name>A0AAV2Q6N5_MEGNR</name>
<evidence type="ECO:0000256" key="2">
    <source>
        <dbReference type="ARBA" id="ARBA00006301"/>
    </source>
</evidence>
<evidence type="ECO:0000313" key="12">
    <source>
        <dbReference type="Proteomes" id="UP001497623"/>
    </source>
</evidence>
<evidence type="ECO:0000313" key="11">
    <source>
        <dbReference type="EMBL" id="CAL4072402.1"/>
    </source>
</evidence>
<dbReference type="GO" id="GO:0006364">
    <property type="term" value="P:rRNA processing"/>
    <property type="evidence" value="ECO:0007669"/>
    <property type="project" value="UniProtKB-UniRule"/>
</dbReference>